<accession>A0A3P3VRP7</accession>
<dbReference type="Proteomes" id="UP000280792">
    <property type="component" value="Unassembled WGS sequence"/>
</dbReference>
<evidence type="ECO:0000313" key="1">
    <source>
        <dbReference type="EMBL" id="RRJ84658.1"/>
    </source>
</evidence>
<reference evidence="1 2" key="1">
    <citation type="submission" date="2018-08" db="EMBL/GenBank/DDBJ databases">
        <authorList>
            <person name="Khan S.A."/>
        </authorList>
    </citation>
    <scope>NUCLEOTIDE SEQUENCE [LARGE SCALE GENOMIC DNA]</scope>
    <source>
        <strain evidence="1 2">GTF-13</strain>
    </source>
</reference>
<keyword evidence="2" id="KW-1185">Reference proteome</keyword>
<evidence type="ECO:0000313" key="2">
    <source>
        <dbReference type="Proteomes" id="UP000280792"/>
    </source>
</evidence>
<protein>
    <submittedName>
        <fullName evidence="1">Uncharacterized protein</fullName>
    </submittedName>
</protein>
<reference evidence="1 2" key="2">
    <citation type="submission" date="2018-12" db="EMBL/GenBank/DDBJ databases">
        <title>Simiduia agarivorans gen. nov., sp. nov., a marine, agarolytic bacterium isolated from shallow coastal water from Keelung, Taiwan.</title>
        <authorList>
            <person name="Shieh W.Y."/>
        </authorList>
    </citation>
    <scope>NUCLEOTIDE SEQUENCE [LARGE SCALE GENOMIC DNA]</scope>
    <source>
        <strain evidence="1 2">GTF-13</strain>
    </source>
</reference>
<organism evidence="1 2">
    <name type="scientific">Aestuariirhabdus litorea</name>
    <dbReference type="NCBI Taxonomy" id="2528527"/>
    <lineage>
        <taxon>Bacteria</taxon>
        <taxon>Pseudomonadati</taxon>
        <taxon>Pseudomonadota</taxon>
        <taxon>Gammaproteobacteria</taxon>
        <taxon>Oceanospirillales</taxon>
        <taxon>Aestuariirhabdaceae</taxon>
        <taxon>Aestuariirhabdus</taxon>
    </lineage>
</organism>
<gene>
    <name evidence="1" type="ORF">D0544_06025</name>
</gene>
<dbReference type="EMBL" id="QWEZ01000001">
    <property type="protein sequence ID" value="RRJ84658.1"/>
    <property type="molecule type" value="Genomic_DNA"/>
</dbReference>
<dbReference type="AlphaFoldDB" id="A0A3P3VRP7"/>
<name>A0A3P3VRP7_9GAMM</name>
<sequence length="76" mass="8223">MPASYLEIVELPTGEIVLQRSDDEEPLVTIDFSEEAKLFLQEGHVEVAKAMINAGIAVVGSMAENPSAMEAPRTVH</sequence>
<proteinExistence type="predicted"/>
<comment type="caution">
    <text evidence="1">The sequence shown here is derived from an EMBL/GenBank/DDBJ whole genome shotgun (WGS) entry which is preliminary data.</text>
</comment>
<dbReference type="RefSeq" id="WP_125015087.1">
    <property type="nucleotide sequence ID" value="NZ_QWEZ01000001.1"/>
</dbReference>